<feature type="compositionally biased region" description="Basic residues" evidence="1">
    <location>
        <begin position="200"/>
        <end position="215"/>
    </location>
</feature>
<proteinExistence type="predicted"/>
<name>A0A1D2MLY9_ORCCI</name>
<feature type="compositionally biased region" description="Basic and acidic residues" evidence="1">
    <location>
        <begin position="8"/>
        <end position="21"/>
    </location>
</feature>
<feature type="compositionally biased region" description="Basic and acidic residues" evidence="1">
    <location>
        <begin position="106"/>
        <end position="141"/>
    </location>
</feature>
<feature type="compositionally biased region" description="Polar residues" evidence="1">
    <location>
        <begin position="88"/>
        <end position="98"/>
    </location>
</feature>
<accession>A0A1D2MLY9</accession>
<evidence type="ECO:0000256" key="1">
    <source>
        <dbReference type="SAM" id="MobiDB-lite"/>
    </source>
</evidence>
<reference evidence="2 3" key="1">
    <citation type="journal article" date="2016" name="Genome Biol. Evol.">
        <title>Gene Family Evolution Reflects Adaptation to Soil Environmental Stressors in the Genome of the Collembolan Orchesella cincta.</title>
        <authorList>
            <person name="Faddeeva-Vakhrusheva A."/>
            <person name="Derks M.F."/>
            <person name="Anvar S.Y."/>
            <person name="Agamennone V."/>
            <person name="Suring W."/>
            <person name="Smit S."/>
            <person name="van Straalen N.M."/>
            <person name="Roelofs D."/>
        </authorList>
    </citation>
    <scope>NUCLEOTIDE SEQUENCE [LARGE SCALE GENOMIC DNA]</scope>
    <source>
        <tissue evidence="2">Mixed pool</tissue>
    </source>
</reference>
<dbReference type="Proteomes" id="UP000094527">
    <property type="component" value="Unassembled WGS sequence"/>
</dbReference>
<dbReference type="AlphaFoldDB" id="A0A1D2MLY9"/>
<gene>
    <name evidence="2" type="ORF">Ocin01_12745</name>
</gene>
<feature type="compositionally biased region" description="Basic and acidic residues" evidence="1">
    <location>
        <begin position="34"/>
        <end position="52"/>
    </location>
</feature>
<comment type="caution">
    <text evidence="2">The sequence shown here is derived from an EMBL/GenBank/DDBJ whole genome shotgun (WGS) entry which is preliminary data.</text>
</comment>
<evidence type="ECO:0000313" key="3">
    <source>
        <dbReference type="Proteomes" id="UP000094527"/>
    </source>
</evidence>
<sequence length="235" mass="26559">MYTKPRLKCADLGKAARDVQHVSEQGPHDRRRNKASERRGVPRGEVCAERGQRHAPGRQLGHHHNLPSSAEGEPVQLNRGHHRRRAGQGTQTGNNRRQGIQGHNKRSGDKRDARVGHGHERGPPDQDPRRREEDQVYRDGDQPVPTHHLQEHQEGAPRSQRTGVSEGPASVELVNDPLRRSGELGRLSPQLTGGCDGRRGQRGLRRERFRLHGRHNNPSLHPNNKNNYNDHDDKV</sequence>
<protein>
    <submittedName>
        <fullName evidence="2">Uncharacterized protein</fullName>
    </submittedName>
</protein>
<keyword evidence="3" id="KW-1185">Reference proteome</keyword>
<dbReference type="EMBL" id="LJIJ01000887">
    <property type="protein sequence ID" value="ODM93932.1"/>
    <property type="molecule type" value="Genomic_DNA"/>
</dbReference>
<feature type="compositionally biased region" description="Low complexity" evidence="1">
    <location>
        <begin position="216"/>
        <end position="227"/>
    </location>
</feature>
<organism evidence="2 3">
    <name type="scientific">Orchesella cincta</name>
    <name type="common">Springtail</name>
    <name type="synonym">Podura cincta</name>
    <dbReference type="NCBI Taxonomy" id="48709"/>
    <lineage>
        <taxon>Eukaryota</taxon>
        <taxon>Metazoa</taxon>
        <taxon>Ecdysozoa</taxon>
        <taxon>Arthropoda</taxon>
        <taxon>Hexapoda</taxon>
        <taxon>Collembola</taxon>
        <taxon>Entomobryomorpha</taxon>
        <taxon>Entomobryoidea</taxon>
        <taxon>Orchesellidae</taxon>
        <taxon>Orchesellinae</taxon>
        <taxon>Orchesella</taxon>
    </lineage>
</organism>
<evidence type="ECO:0000313" key="2">
    <source>
        <dbReference type="EMBL" id="ODM93932.1"/>
    </source>
</evidence>
<feature type="compositionally biased region" description="Basic residues" evidence="1">
    <location>
        <begin position="53"/>
        <end position="65"/>
    </location>
</feature>
<feature type="region of interest" description="Disordered" evidence="1">
    <location>
        <begin position="1"/>
        <end position="235"/>
    </location>
</feature>